<reference evidence="2" key="1">
    <citation type="journal article" date="2020" name="Nature">
        <title>Giant virus diversity and host interactions through global metagenomics.</title>
        <authorList>
            <person name="Schulz F."/>
            <person name="Roux S."/>
            <person name="Paez-Espino D."/>
            <person name="Jungbluth S."/>
            <person name="Walsh D.A."/>
            <person name="Denef V.J."/>
            <person name="McMahon K.D."/>
            <person name="Konstantinidis K.T."/>
            <person name="Eloe-Fadrosh E.A."/>
            <person name="Kyrpides N.C."/>
            <person name="Woyke T."/>
        </authorList>
    </citation>
    <scope>NUCLEOTIDE SEQUENCE</scope>
    <source>
        <strain evidence="2">GVMAG-M-3300009180-45</strain>
    </source>
</reference>
<protein>
    <submittedName>
        <fullName evidence="2">Uncharacterized protein</fullName>
    </submittedName>
</protein>
<dbReference type="Gene3D" id="2.120.10.30">
    <property type="entry name" value="TolB, C-terminal domain"/>
    <property type="match status" value="1"/>
</dbReference>
<dbReference type="EMBL" id="MN739021">
    <property type="protein sequence ID" value="QHT35479.1"/>
    <property type="molecule type" value="Genomic_DNA"/>
</dbReference>
<evidence type="ECO:0000313" key="2">
    <source>
        <dbReference type="EMBL" id="QHT35479.1"/>
    </source>
</evidence>
<organism evidence="2">
    <name type="scientific">viral metagenome</name>
    <dbReference type="NCBI Taxonomy" id="1070528"/>
    <lineage>
        <taxon>unclassified sequences</taxon>
        <taxon>metagenomes</taxon>
        <taxon>organismal metagenomes</taxon>
    </lineage>
</organism>
<sequence>MDVITTLPARFPSAPRISFVNDDGSMYVMMADGDRTISLLSRDGILTPFAGAPNPRGDHEDGPVATAKFENPYAIAKGPDGALYVADEYCIRVIRDGQVSTLAGHEYSPEDESTPIDGVGAGATIVSAEDIWFDEGGRLLFWDEDTCRSVAMDGTVTTVAEANYGDAGWDAAWELRHTNQAVDKEGNRFYSGRWAANVMMGNPRARTAIVKKTPAGVEQMYGRRMVDDYSPARDGPISEAIFHMAYTFAYDSVQDIMYFTDLNSIRKIEFPRPQTAQLMGEQVSRQTPLIPDVMKTISAFTGATDPNRVYQDAVKNRGVALPRQGGRRRTHRKKANRKKKMTRKRRSTSS</sequence>
<proteinExistence type="predicted"/>
<feature type="region of interest" description="Disordered" evidence="1">
    <location>
        <begin position="314"/>
        <end position="350"/>
    </location>
</feature>
<dbReference type="SUPFAM" id="SSF63829">
    <property type="entry name" value="Calcium-dependent phosphotriesterase"/>
    <property type="match status" value="1"/>
</dbReference>
<feature type="compositionally biased region" description="Basic residues" evidence="1">
    <location>
        <begin position="325"/>
        <end position="350"/>
    </location>
</feature>
<accession>A0A6C0F4I6</accession>
<name>A0A6C0F4I6_9ZZZZ</name>
<dbReference type="AlphaFoldDB" id="A0A6C0F4I6"/>
<evidence type="ECO:0000256" key="1">
    <source>
        <dbReference type="SAM" id="MobiDB-lite"/>
    </source>
</evidence>
<dbReference type="InterPro" id="IPR011042">
    <property type="entry name" value="6-blade_b-propeller_TolB-like"/>
</dbReference>